<gene>
    <name evidence="10" type="ORF">DX912_03200</name>
</gene>
<evidence type="ECO:0000313" key="10">
    <source>
        <dbReference type="EMBL" id="RDY69756.1"/>
    </source>
</evidence>
<keyword evidence="2" id="KW-0698">rRNA processing</keyword>
<dbReference type="SMART" id="SM00363">
    <property type="entry name" value="S4"/>
    <property type="match status" value="1"/>
</dbReference>
<dbReference type="GO" id="GO:0003723">
    <property type="term" value="F:RNA binding"/>
    <property type="evidence" value="ECO:0007669"/>
    <property type="project" value="UniProtKB-KW"/>
</dbReference>
<name>A0A3D8VK46_9GAMM</name>
<reference evidence="10 11" key="1">
    <citation type="submission" date="2018-08" db="EMBL/GenBank/DDBJ databases">
        <title>Lysobacter soli KCTC 22011, whole genome shotgun sequence.</title>
        <authorList>
            <person name="Zhang X."/>
            <person name="Feng G."/>
            <person name="Zhu H."/>
        </authorList>
    </citation>
    <scope>NUCLEOTIDE SEQUENCE [LARGE SCALE GENOMIC DNA]</scope>
    <source>
        <strain evidence="10 11">KCTC 22011</strain>
    </source>
</reference>
<dbReference type="PROSITE" id="PS50889">
    <property type="entry name" value="S4"/>
    <property type="match status" value="1"/>
</dbReference>
<dbReference type="CDD" id="cd00165">
    <property type="entry name" value="S4"/>
    <property type="match status" value="1"/>
</dbReference>
<dbReference type="EC" id="5.4.99.-" evidence="7"/>
<protein>
    <recommendedName>
        <fullName evidence="7">Pseudouridine synthase</fullName>
        <ecNumber evidence="7">5.4.99.-</ecNumber>
    </recommendedName>
</protein>
<dbReference type="Pfam" id="PF01479">
    <property type="entry name" value="S4"/>
    <property type="match status" value="1"/>
</dbReference>
<evidence type="ECO:0000256" key="8">
    <source>
        <dbReference type="SAM" id="MobiDB-lite"/>
    </source>
</evidence>
<dbReference type="Gene3D" id="3.10.290.10">
    <property type="entry name" value="RNA-binding S4 domain"/>
    <property type="match status" value="1"/>
</dbReference>
<dbReference type="InterPro" id="IPR000748">
    <property type="entry name" value="PsdUridine_synth_RsuA/RluB/E/F"/>
</dbReference>
<evidence type="ECO:0000256" key="5">
    <source>
        <dbReference type="ARBA" id="ARBA00036535"/>
    </source>
</evidence>
<evidence type="ECO:0000256" key="7">
    <source>
        <dbReference type="RuleBase" id="RU003887"/>
    </source>
</evidence>
<feature type="compositionally biased region" description="Basic and acidic residues" evidence="8">
    <location>
        <begin position="1"/>
        <end position="35"/>
    </location>
</feature>
<sequence>MDEGQGRARGEGQDGRDAAARRRGAEDRTRKEVKPRAPRAPAKGGLRNKPANASSAPRHGLARVLSKQGLCSRTEAARWIQDGRVEVAGRIVRDPEFPIRSDGAQRILVDGHAIDAAPRLYLMLNKPRGLVTSTQDERGRDTVYRCFDGAGLPWLAPVGRLDKASEGLLLFSNDPAWAAGITDPDTGPLKTYHVQIDTVPDERVLTALVDGVDAEGERLRAASVRMLRSGERNAWLEIVLDEGRNRQIRRLLAAVDIAVLRLVRVAIGELVLGELPKGQWRLLELAEAQALFSNVHVHDS</sequence>
<proteinExistence type="inferred from homology"/>
<dbReference type="PANTHER" id="PTHR47683:SF2">
    <property type="entry name" value="RNA-BINDING S4 DOMAIN-CONTAINING PROTEIN"/>
    <property type="match status" value="1"/>
</dbReference>
<dbReference type="EMBL" id="QTJR01000001">
    <property type="protein sequence ID" value="RDY69756.1"/>
    <property type="molecule type" value="Genomic_DNA"/>
</dbReference>
<dbReference type="NCBIfam" id="TIGR00093">
    <property type="entry name" value="pseudouridine synthase"/>
    <property type="match status" value="1"/>
</dbReference>
<evidence type="ECO:0000313" key="11">
    <source>
        <dbReference type="Proteomes" id="UP000256829"/>
    </source>
</evidence>
<dbReference type="InterPro" id="IPR050343">
    <property type="entry name" value="RsuA_PseudoU_synthase"/>
</dbReference>
<comment type="caution">
    <text evidence="10">The sequence shown here is derived from an EMBL/GenBank/DDBJ whole genome shotgun (WGS) entry which is preliminary data.</text>
</comment>
<dbReference type="Gene3D" id="3.30.70.580">
    <property type="entry name" value="Pseudouridine synthase I, catalytic domain, N-terminal subdomain"/>
    <property type="match status" value="1"/>
</dbReference>
<dbReference type="InterPro" id="IPR020094">
    <property type="entry name" value="TruA/RsuA/RluB/E/F_N"/>
</dbReference>
<keyword evidence="11" id="KW-1185">Reference proteome</keyword>
<dbReference type="GO" id="GO:0000455">
    <property type="term" value="P:enzyme-directed rRNA pseudouridine synthesis"/>
    <property type="evidence" value="ECO:0007669"/>
    <property type="project" value="UniProtKB-ARBA"/>
</dbReference>
<evidence type="ECO:0000256" key="2">
    <source>
        <dbReference type="ARBA" id="ARBA00022552"/>
    </source>
</evidence>
<comment type="catalytic activity">
    <reaction evidence="5">
        <text>uridine(2604) in 23S rRNA = pseudouridine(2604) in 23S rRNA</text>
        <dbReference type="Rhea" id="RHEA:38875"/>
        <dbReference type="Rhea" id="RHEA-COMP:10093"/>
        <dbReference type="Rhea" id="RHEA-COMP:10094"/>
        <dbReference type="ChEBI" id="CHEBI:65314"/>
        <dbReference type="ChEBI" id="CHEBI:65315"/>
        <dbReference type="EC" id="5.4.99.21"/>
    </reaction>
</comment>
<dbReference type="SUPFAM" id="SSF55120">
    <property type="entry name" value="Pseudouridine synthase"/>
    <property type="match status" value="1"/>
</dbReference>
<keyword evidence="3 7" id="KW-0413">Isomerase</keyword>
<organism evidence="10 11">
    <name type="scientific">Lysobacter soli</name>
    <dbReference type="NCBI Taxonomy" id="453783"/>
    <lineage>
        <taxon>Bacteria</taxon>
        <taxon>Pseudomonadati</taxon>
        <taxon>Pseudomonadota</taxon>
        <taxon>Gammaproteobacteria</taxon>
        <taxon>Lysobacterales</taxon>
        <taxon>Lysobacteraceae</taxon>
        <taxon>Lysobacter</taxon>
    </lineage>
</organism>
<dbReference type="InterPro" id="IPR020103">
    <property type="entry name" value="PsdUridine_synth_cat_dom_sf"/>
</dbReference>
<keyword evidence="6" id="KW-0694">RNA-binding</keyword>
<evidence type="ECO:0000259" key="9">
    <source>
        <dbReference type="SMART" id="SM00363"/>
    </source>
</evidence>
<dbReference type="InterPro" id="IPR006145">
    <property type="entry name" value="PsdUridine_synth_RsuA/RluA"/>
</dbReference>
<dbReference type="InterPro" id="IPR042092">
    <property type="entry name" value="PsdUridine_s_RsuA/RluB/E/F_cat"/>
</dbReference>
<dbReference type="InterPro" id="IPR036986">
    <property type="entry name" value="S4_RNA-bd_sf"/>
</dbReference>
<evidence type="ECO:0000256" key="3">
    <source>
        <dbReference type="ARBA" id="ARBA00023235"/>
    </source>
</evidence>
<dbReference type="CDD" id="cd02870">
    <property type="entry name" value="PseudoU_synth_RsuA_like"/>
    <property type="match status" value="1"/>
</dbReference>
<feature type="domain" description="RNA-binding S4" evidence="9">
    <location>
        <begin position="59"/>
        <end position="118"/>
    </location>
</feature>
<dbReference type="Gene3D" id="3.30.70.1560">
    <property type="entry name" value="Alpha-L RNA-binding motif"/>
    <property type="match status" value="1"/>
</dbReference>
<dbReference type="Proteomes" id="UP000256829">
    <property type="component" value="Unassembled WGS sequence"/>
</dbReference>
<evidence type="ECO:0000256" key="4">
    <source>
        <dbReference type="ARBA" id="ARBA00036390"/>
    </source>
</evidence>
<dbReference type="PROSITE" id="PS01149">
    <property type="entry name" value="PSI_RSU"/>
    <property type="match status" value="1"/>
</dbReference>
<evidence type="ECO:0000256" key="1">
    <source>
        <dbReference type="ARBA" id="ARBA00008348"/>
    </source>
</evidence>
<comment type="similarity">
    <text evidence="1 7">Belongs to the pseudouridine synthase RsuA family.</text>
</comment>
<dbReference type="Pfam" id="PF00849">
    <property type="entry name" value="PseudoU_synth_2"/>
    <property type="match status" value="1"/>
</dbReference>
<dbReference type="GO" id="GO:0160138">
    <property type="term" value="F:23S rRNA pseudouridine(2604) synthase activity"/>
    <property type="evidence" value="ECO:0007669"/>
    <property type="project" value="UniProtKB-EC"/>
</dbReference>
<dbReference type="AlphaFoldDB" id="A0A3D8VK46"/>
<comment type="catalytic activity">
    <reaction evidence="4">
        <text>uridine(35) in tRNA(Tyr) = pseudouridine(35) in tRNA(Tyr)</text>
        <dbReference type="Rhea" id="RHEA:60556"/>
        <dbReference type="Rhea" id="RHEA-COMP:15607"/>
        <dbReference type="Rhea" id="RHEA-COMP:15608"/>
        <dbReference type="ChEBI" id="CHEBI:65314"/>
        <dbReference type="ChEBI" id="CHEBI:65315"/>
    </reaction>
</comment>
<dbReference type="PANTHER" id="PTHR47683">
    <property type="entry name" value="PSEUDOURIDINE SYNTHASE FAMILY PROTEIN-RELATED"/>
    <property type="match status" value="1"/>
</dbReference>
<dbReference type="SUPFAM" id="SSF55174">
    <property type="entry name" value="Alpha-L RNA-binding motif"/>
    <property type="match status" value="1"/>
</dbReference>
<evidence type="ECO:0000256" key="6">
    <source>
        <dbReference type="PROSITE-ProRule" id="PRU00182"/>
    </source>
</evidence>
<dbReference type="InterPro" id="IPR002942">
    <property type="entry name" value="S4_RNA-bd"/>
</dbReference>
<dbReference type="InterPro" id="IPR018496">
    <property type="entry name" value="PsdUridine_synth_RsuA/RluB_CS"/>
</dbReference>
<feature type="region of interest" description="Disordered" evidence="8">
    <location>
        <begin position="1"/>
        <end position="60"/>
    </location>
</feature>
<accession>A0A3D8VK46</accession>